<dbReference type="PANTHER" id="PTHR10792:SF8">
    <property type="entry name" value="RIBOSOME BIOGENESIS PROTEIN RLP24-RELATED"/>
    <property type="match status" value="1"/>
</dbReference>
<protein>
    <submittedName>
        <fullName evidence="3 4">Uncharacterized protein</fullName>
    </submittedName>
</protein>
<dbReference type="HOGENOM" id="CLU_015296_2_0_1"/>
<evidence type="ECO:0000313" key="5">
    <source>
        <dbReference type="Proteomes" id="UP000002051"/>
    </source>
</evidence>
<feature type="region of interest" description="Disordered" evidence="2">
    <location>
        <begin position="536"/>
        <end position="555"/>
    </location>
</feature>
<dbReference type="GO" id="GO:0003735">
    <property type="term" value="F:structural constituent of ribosome"/>
    <property type="evidence" value="ECO:0007669"/>
    <property type="project" value="InterPro"/>
</dbReference>
<evidence type="ECO:0000256" key="2">
    <source>
        <dbReference type="SAM" id="MobiDB-lite"/>
    </source>
</evidence>
<feature type="compositionally biased region" description="Low complexity" evidence="2">
    <location>
        <begin position="681"/>
        <end position="693"/>
    </location>
</feature>
<evidence type="ECO:0000256" key="1">
    <source>
        <dbReference type="SAM" id="Coils"/>
    </source>
</evidence>
<accession>A0A0C3VFI5</accession>
<reference evidence="3 5" key="1">
    <citation type="journal article" date="2011" name="Nature">
        <title>The Medicago genome provides insight into the evolution of rhizobial symbioses.</title>
        <authorList>
            <person name="Young N.D."/>
            <person name="Debelle F."/>
            <person name="Oldroyd G.E."/>
            <person name="Geurts R."/>
            <person name="Cannon S.B."/>
            <person name="Udvardi M.K."/>
            <person name="Benedito V.A."/>
            <person name="Mayer K.F."/>
            <person name="Gouzy J."/>
            <person name="Schoof H."/>
            <person name="Van de Peer Y."/>
            <person name="Proost S."/>
            <person name="Cook D.R."/>
            <person name="Meyers B.C."/>
            <person name="Spannagl M."/>
            <person name="Cheung F."/>
            <person name="De Mita S."/>
            <person name="Krishnakumar V."/>
            <person name="Gundlach H."/>
            <person name="Zhou S."/>
            <person name="Mudge J."/>
            <person name="Bharti A.K."/>
            <person name="Murray J.D."/>
            <person name="Naoumkina M.A."/>
            <person name="Rosen B."/>
            <person name="Silverstein K.A."/>
            <person name="Tang H."/>
            <person name="Rombauts S."/>
            <person name="Zhao P.X."/>
            <person name="Zhou P."/>
            <person name="Barbe V."/>
            <person name="Bardou P."/>
            <person name="Bechner M."/>
            <person name="Bellec A."/>
            <person name="Berger A."/>
            <person name="Berges H."/>
            <person name="Bidwell S."/>
            <person name="Bisseling T."/>
            <person name="Choisne N."/>
            <person name="Couloux A."/>
            <person name="Denny R."/>
            <person name="Deshpande S."/>
            <person name="Dai X."/>
            <person name="Doyle J.J."/>
            <person name="Dudez A.M."/>
            <person name="Farmer A.D."/>
            <person name="Fouteau S."/>
            <person name="Franken C."/>
            <person name="Gibelin C."/>
            <person name="Gish J."/>
            <person name="Goldstein S."/>
            <person name="Gonzalez A.J."/>
            <person name="Green P.J."/>
            <person name="Hallab A."/>
            <person name="Hartog M."/>
            <person name="Hua A."/>
            <person name="Humphray S.J."/>
            <person name="Jeong D.H."/>
            <person name="Jing Y."/>
            <person name="Jocker A."/>
            <person name="Kenton S.M."/>
            <person name="Kim D.J."/>
            <person name="Klee K."/>
            <person name="Lai H."/>
            <person name="Lang C."/>
            <person name="Lin S."/>
            <person name="Macmil S.L."/>
            <person name="Magdelenat G."/>
            <person name="Matthews L."/>
            <person name="McCorrison J."/>
            <person name="Monaghan E.L."/>
            <person name="Mun J.H."/>
            <person name="Najar F.Z."/>
            <person name="Nicholson C."/>
            <person name="Noirot C."/>
            <person name="O'Bleness M."/>
            <person name="Paule C.R."/>
            <person name="Poulain J."/>
            <person name="Prion F."/>
            <person name="Qin B."/>
            <person name="Qu C."/>
            <person name="Retzel E.F."/>
            <person name="Riddle C."/>
            <person name="Sallet E."/>
            <person name="Samain S."/>
            <person name="Samson N."/>
            <person name="Sanders I."/>
            <person name="Saurat O."/>
            <person name="Scarpelli C."/>
            <person name="Schiex T."/>
            <person name="Segurens B."/>
            <person name="Severin A.J."/>
            <person name="Sherrier D.J."/>
            <person name="Shi R."/>
            <person name="Sims S."/>
            <person name="Singer S.R."/>
            <person name="Sinharoy S."/>
            <person name="Sterck L."/>
            <person name="Viollet A."/>
            <person name="Wang B.B."/>
            <person name="Wang K."/>
            <person name="Wang M."/>
            <person name="Wang X."/>
            <person name="Warfsmann J."/>
            <person name="Weissenbach J."/>
            <person name="White D.D."/>
            <person name="White J.D."/>
            <person name="Wiley G.B."/>
            <person name="Wincker P."/>
            <person name="Xing Y."/>
            <person name="Yang L."/>
            <person name="Yao Z."/>
            <person name="Ying F."/>
            <person name="Zhai J."/>
            <person name="Zhou L."/>
            <person name="Zuber A."/>
            <person name="Denarie J."/>
            <person name="Dixon R.A."/>
            <person name="May G.D."/>
            <person name="Schwartz D.C."/>
            <person name="Rogers J."/>
            <person name="Quetier F."/>
            <person name="Town C.D."/>
            <person name="Roe B.A."/>
        </authorList>
    </citation>
    <scope>NUCLEOTIDE SEQUENCE [LARGE SCALE GENOMIC DNA]</scope>
    <source>
        <strain evidence="3">A17</strain>
        <strain evidence="4 5">cv. Jemalong A17</strain>
    </source>
</reference>
<dbReference type="EMBL" id="CM001219">
    <property type="protein sequence ID" value="AES70129.2"/>
    <property type="molecule type" value="Genomic_DNA"/>
</dbReference>
<reference evidence="4" key="3">
    <citation type="submission" date="2015-04" db="UniProtKB">
        <authorList>
            <consortium name="EnsemblPlants"/>
        </authorList>
    </citation>
    <scope>IDENTIFICATION</scope>
    <source>
        <strain evidence="4">cv. Jemalong A17</strain>
    </source>
</reference>
<evidence type="ECO:0000313" key="4">
    <source>
        <dbReference type="EnsemblPlants" id="AES70129"/>
    </source>
</evidence>
<feature type="compositionally biased region" description="Polar residues" evidence="2">
    <location>
        <begin position="635"/>
        <end position="651"/>
    </location>
</feature>
<feature type="region of interest" description="Disordered" evidence="2">
    <location>
        <begin position="716"/>
        <end position="754"/>
    </location>
</feature>
<feature type="compositionally biased region" description="Low complexity" evidence="2">
    <location>
        <begin position="716"/>
        <end position="726"/>
    </location>
</feature>
<dbReference type="EnsemblPlants" id="AES70129">
    <property type="protein sequence ID" value="AES70129"/>
    <property type="gene ID" value="MTR_3g048350"/>
</dbReference>
<feature type="compositionally biased region" description="Low complexity" evidence="2">
    <location>
        <begin position="395"/>
        <end position="406"/>
    </location>
</feature>
<name>G7IZU7_MEDTR</name>
<dbReference type="InterPro" id="IPR056366">
    <property type="entry name" value="Ribosomal_eL24"/>
</dbReference>
<dbReference type="PaxDb" id="3880-AES70129"/>
<keyword evidence="1" id="KW-0175">Coiled coil</keyword>
<evidence type="ECO:0000313" key="3">
    <source>
        <dbReference type="EMBL" id="AES70129.2"/>
    </source>
</evidence>
<keyword evidence="5" id="KW-1185">Reference proteome</keyword>
<feature type="compositionally biased region" description="Polar residues" evidence="2">
    <location>
        <begin position="616"/>
        <end position="628"/>
    </location>
</feature>
<dbReference type="Proteomes" id="UP000002051">
    <property type="component" value="Chromosome 3"/>
</dbReference>
<sequence>MSLEEWDLKIQSENPVDFISLAAHNCDIGSFYEAQGLGSYFNFLNGPTYQTLVRHFWVIASIFDRDAAKMEEDEKVLLYPELKGKSRQEMGLEPFTKTQIRSSIMGIPVWINEDVIAFVLRRPAEGDYKAGITKPKDSPWNDIVNKTLFNKVKDFAYADMNAKTKVMLKIQNDNLLPKGGGSDQPSLEHKILLHFFITGVKANVPRYIFRHMVQQLRESQLKNRCWVPYGRLLSEIFHQGGIIKMLKEAEFFTDEQLGTVIGKIINGETLRSMHLIDVKDLKKLPTDMKASDAKSALIPNFPPICKQDPLDVQMNYIRDHFERTREKISLKDVPEQMFGGVLPVAKSRKSKNRPLSKEEYLEEEEAKRKPSKRTRKETKVEVAAPKPKKSKANVSASEQAAASEEVPASEEDVQKQKIKKSRVLEEEPSAKKAKSNKPSVMPMFVPTEEQWQYARNYTATEMARRKQLRQQKKREEQLKAAGNCPGGSKTAISSFERQAGLGATSSEPASKALEAAHPEAHSSGTSLQANINTQILDLPSSPSSSSTESDDQPLSQHIEKLLNRKPTKLTNYGTIDYEQTQIEFTKQRIKICEKINFPPDHFFQPQIPEAVSIQFPETNPQNNQSPQKASEVVSEATTSETPQQQGSSTLYNLEKHLGGEMQPTPTKASKTVPEKTILNNQQTITQTETVIPEPTVPEPTVPEQTVSDLDQTTIEQPQTNTEQQQQPEPPIIDLTSSDHQTASNQPSTSQTPIPDTILESEYIDEQLIRLSDEIQSLILLRTVPVPPIHYLDQWMDLKKGFNKLLDQLSTKCVSSHSAMLKKLLDDMHEAARVKELDYVPLLANSPFYPEAVYISRADRIQEGLRRRLRAKDEELQKQSEQIKFLLEQVSKLSKP</sequence>
<feature type="region of interest" description="Disordered" evidence="2">
    <location>
        <begin position="616"/>
        <end position="704"/>
    </location>
</feature>
<feature type="coiled-coil region" evidence="1">
    <location>
        <begin position="861"/>
        <end position="888"/>
    </location>
</feature>
<organism evidence="3 5">
    <name type="scientific">Medicago truncatula</name>
    <name type="common">Barrel medic</name>
    <name type="synonym">Medicago tribuloides</name>
    <dbReference type="NCBI Taxonomy" id="3880"/>
    <lineage>
        <taxon>Eukaryota</taxon>
        <taxon>Viridiplantae</taxon>
        <taxon>Streptophyta</taxon>
        <taxon>Embryophyta</taxon>
        <taxon>Tracheophyta</taxon>
        <taxon>Spermatophyta</taxon>
        <taxon>Magnoliopsida</taxon>
        <taxon>eudicotyledons</taxon>
        <taxon>Gunneridae</taxon>
        <taxon>Pentapetalae</taxon>
        <taxon>rosids</taxon>
        <taxon>fabids</taxon>
        <taxon>Fabales</taxon>
        <taxon>Fabaceae</taxon>
        <taxon>Papilionoideae</taxon>
        <taxon>50 kb inversion clade</taxon>
        <taxon>NPAAA clade</taxon>
        <taxon>Hologalegina</taxon>
        <taxon>IRL clade</taxon>
        <taxon>Trifolieae</taxon>
        <taxon>Medicago</taxon>
    </lineage>
</organism>
<reference evidence="3 5" key="2">
    <citation type="journal article" date="2014" name="BMC Genomics">
        <title>An improved genome release (version Mt4.0) for the model legume Medicago truncatula.</title>
        <authorList>
            <person name="Tang H."/>
            <person name="Krishnakumar V."/>
            <person name="Bidwell S."/>
            <person name="Rosen B."/>
            <person name="Chan A."/>
            <person name="Zhou S."/>
            <person name="Gentzbittel L."/>
            <person name="Childs K.L."/>
            <person name="Yandell M."/>
            <person name="Gundlach H."/>
            <person name="Mayer K.F."/>
            <person name="Schwartz D.C."/>
            <person name="Town C.D."/>
        </authorList>
    </citation>
    <scope>GENOME REANNOTATION</scope>
    <source>
        <strain evidence="4 5">cv. Jemalong A17</strain>
    </source>
</reference>
<dbReference type="AlphaFoldDB" id="G7IZU7"/>
<feature type="region of interest" description="Disordered" evidence="2">
    <location>
        <begin position="462"/>
        <end position="524"/>
    </location>
</feature>
<accession>G7IZU7</accession>
<proteinExistence type="predicted"/>
<feature type="region of interest" description="Disordered" evidence="2">
    <location>
        <begin position="344"/>
        <end position="443"/>
    </location>
</feature>
<feature type="compositionally biased region" description="Polar residues" evidence="2">
    <location>
        <begin position="734"/>
        <end position="753"/>
    </location>
</feature>
<dbReference type="PANTHER" id="PTHR10792">
    <property type="entry name" value="60S RIBOSOMAL PROTEIN L24"/>
    <property type="match status" value="1"/>
</dbReference>
<gene>
    <name evidence="3" type="ordered locus">MTR_3g048350</name>
</gene>